<reference evidence="2 3" key="1">
    <citation type="submission" date="2023-06" db="EMBL/GenBank/DDBJ databases">
        <title>Genomic Analysis of Acinetobacter Strains Recovered from South Australian Aquatic Samples provides Insights into the Circulation of Antibiotic Resistance determinants in the Environment.</title>
        <authorList>
            <person name="Tobin L."/>
            <person name="Jarocki V.M."/>
            <person name="Kenyon J."/>
            <person name="Drigo B."/>
            <person name="Donner E."/>
            <person name="Djordjevic S.P."/>
            <person name="Hamidian M."/>
        </authorList>
    </citation>
    <scope>NUCLEOTIDE SEQUENCE [LARGE SCALE GENOMIC DNA]</scope>
    <source>
        <strain evidence="2 3">SAAc652</strain>
    </source>
</reference>
<organism evidence="2 3">
    <name type="scientific">Acinetobacter chinensis</name>
    <dbReference type="NCBI Taxonomy" id="2004650"/>
    <lineage>
        <taxon>Bacteria</taxon>
        <taxon>Pseudomonadati</taxon>
        <taxon>Pseudomonadota</taxon>
        <taxon>Gammaproteobacteria</taxon>
        <taxon>Moraxellales</taxon>
        <taxon>Moraxellaceae</taxon>
        <taxon>Acinetobacter</taxon>
    </lineage>
</organism>
<proteinExistence type="predicted"/>
<protein>
    <recommendedName>
        <fullName evidence="4">DUF4142 domain-containing protein</fullName>
    </recommendedName>
</protein>
<keyword evidence="3" id="KW-1185">Reference proteome</keyword>
<dbReference type="EMBL" id="JASVDY010000002">
    <property type="protein sequence ID" value="MDV2468673.1"/>
    <property type="molecule type" value="Genomic_DNA"/>
</dbReference>
<gene>
    <name evidence="2" type="ORF">QR674_06725</name>
</gene>
<feature type="chain" id="PRO_5047376305" description="DUF4142 domain-containing protein" evidence="1">
    <location>
        <begin position="22"/>
        <end position="158"/>
    </location>
</feature>
<sequence>MKKWLWMMIFLLNAYSAPLYAAPNSAMSDMDIDDLLNRAQGEGNRNISKVNKEVRSRLNSAKDIYHEHAQKSAEKLMQNQAFSGAGNRGAGSGLKSLALNSALVQETSCNGTYSKLGSIMKAYTDPELKDLRNSILSTKVQDVISKVKTSTANKEQAI</sequence>
<evidence type="ECO:0000313" key="2">
    <source>
        <dbReference type="EMBL" id="MDV2468673.1"/>
    </source>
</evidence>
<accession>A0ABU3WE61</accession>
<evidence type="ECO:0008006" key="4">
    <source>
        <dbReference type="Google" id="ProtNLM"/>
    </source>
</evidence>
<dbReference type="RefSeq" id="WP_317082939.1">
    <property type="nucleotide sequence ID" value="NZ_JASVDY010000002.1"/>
</dbReference>
<evidence type="ECO:0000313" key="3">
    <source>
        <dbReference type="Proteomes" id="UP001278188"/>
    </source>
</evidence>
<feature type="signal peptide" evidence="1">
    <location>
        <begin position="1"/>
        <end position="21"/>
    </location>
</feature>
<dbReference type="Proteomes" id="UP001278188">
    <property type="component" value="Unassembled WGS sequence"/>
</dbReference>
<keyword evidence="1" id="KW-0732">Signal</keyword>
<name>A0ABU3WE61_9GAMM</name>
<comment type="caution">
    <text evidence="2">The sequence shown here is derived from an EMBL/GenBank/DDBJ whole genome shotgun (WGS) entry which is preliminary data.</text>
</comment>
<evidence type="ECO:0000256" key="1">
    <source>
        <dbReference type="SAM" id="SignalP"/>
    </source>
</evidence>